<evidence type="ECO:0000313" key="2">
    <source>
        <dbReference type="EMBL" id="GJN03229.1"/>
    </source>
</evidence>
<feature type="chain" id="PRO_5043596161" evidence="1">
    <location>
        <begin position="27"/>
        <end position="62"/>
    </location>
</feature>
<evidence type="ECO:0000256" key="1">
    <source>
        <dbReference type="SAM" id="SignalP"/>
    </source>
</evidence>
<feature type="signal peptide" evidence="1">
    <location>
        <begin position="1"/>
        <end position="26"/>
    </location>
</feature>
<keyword evidence="3" id="KW-1185">Reference proteome</keyword>
<protein>
    <submittedName>
        <fullName evidence="2">Uncharacterized protein</fullName>
    </submittedName>
</protein>
<reference evidence="2" key="1">
    <citation type="journal article" date="2018" name="DNA Res.">
        <title>Multiple hybrid de novo genome assembly of finger millet, an orphan allotetraploid crop.</title>
        <authorList>
            <person name="Hatakeyama M."/>
            <person name="Aluri S."/>
            <person name="Balachadran M.T."/>
            <person name="Sivarajan S.R."/>
            <person name="Patrignani A."/>
            <person name="Gruter S."/>
            <person name="Poveda L."/>
            <person name="Shimizu-Inatsugi R."/>
            <person name="Baeten J."/>
            <person name="Francoijs K.J."/>
            <person name="Nataraja K.N."/>
            <person name="Reddy Y.A.N."/>
            <person name="Phadnis S."/>
            <person name="Ravikumar R.L."/>
            <person name="Schlapbach R."/>
            <person name="Sreeman S.M."/>
            <person name="Shimizu K.K."/>
        </authorList>
    </citation>
    <scope>NUCLEOTIDE SEQUENCE</scope>
</reference>
<organism evidence="2 3">
    <name type="scientific">Eleusine coracana subsp. coracana</name>
    <dbReference type="NCBI Taxonomy" id="191504"/>
    <lineage>
        <taxon>Eukaryota</taxon>
        <taxon>Viridiplantae</taxon>
        <taxon>Streptophyta</taxon>
        <taxon>Embryophyta</taxon>
        <taxon>Tracheophyta</taxon>
        <taxon>Spermatophyta</taxon>
        <taxon>Magnoliopsida</taxon>
        <taxon>Liliopsida</taxon>
        <taxon>Poales</taxon>
        <taxon>Poaceae</taxon>
        <taxon>PACMAD clade</taxon>
        <taxon>Chloridoideae</taxon>
        <taxon>Cynodonteae</taxon>
        <taxon>Eleusininae</taxon>
        <taxon>Eleusine</taxon>
    </lineage>
</organism>
<keyword evidence="1" id="KW-0732">Signal</keyword>
<comment type="caution">
    <text evidence="2">The sequence shown here is derived from an EMBL/GenBank/DDBJ whole genome shotgun (WGS) entry which is preliminary data.</text>
</comment>
<name>A0AAV5CYT9_ELECO</name>
<gene>
    <name evidence="2" type="primary">ga20649</name>
    <name evidence="2" type="ORF">PR202_ga20649</name>
</gene>
<sequence length="62" mass="6299">MSTATMAKALLVLLSLVLIMSGITVAARPLEGAAGFTGKGIGMVTELLRAAKPGPNQDTHCC</sequence>
<dbReference type="Proteomes" id="UP001054889">
    <property type="component" value="Unassembled WGS sequence"/>
</dbReference>
<evidence type="ECO:0000313" key="3">
    <source>
        <dbReference type="Proteomes" id="UP001054889"/>
    </source>
</evidence>
<dbReference type="EMBL" id="BQKI01000009">
    <property type="protein sequence ID" value="GJN03229.1"/>
    <property type="molecule type" value="Genomic_DNA"/>
</dbReference>
<accession>A0AAV5CYT9</accession>
<reference evidence="2" key="2">
    <citation type="submission" date="2021-12" db="EMBL/GenBank/DDBJ databases">
        <title>Resequencing data analysis of finger millet.</title>
        <authorList>
            <person name="Hatakeyama M."/>
            <person name="Aluri S."/>
            <person name="Balachadran M.T."/>
            <person name="Sivarajan S.R."/>
            <person name="Poveda L."/>
            <person name="Shimizu-Inatsugi R."/>
            <person name="Schlapbach R."/>
            <person name="Sreeman S.M."/>
            <person name="Shimizu K.K."/>
        </authorList>
    </citation>
    <scope>NUCLEOTIDE SEQUENCE</scope>
</reference>
<proteinExistence type="predicted"/>
<dbReference type="AlphaFoldDB" id="A0AAV5CYT9"/>